<keyword evidence="6" id="KW-0479">Metal-binding</keyword>
<evidence type="ECO:0000256" key="7">
    <source>
        <dbReference type="ARBA" id="ARBA00022763"/>
    </source>
</evidence>
<dbReference type="InterPro" id="IPR003265">
    <property type="entry name" value="HhH-GPD_domain"/>
</dbReference>
<dbReference type="Gene3D" id="1.10.1670.10">
    <property type="entry name" value="Helix-hairpin-Helix base-excision DNA repair enzymes (C-terminal)"/>
    <property type="match status" value="1"/>
</dbReference>
<dbReference type="Gene3D" id="3.30.310.20">
    <property type="entry name" value="DNA-3-methyladenine glycosylase AlkA, N-terminal domain"/>
    <property type="match status" value="1"/>
</dbReference>
<evidence type="ECO:0000256" key="4">
    <source>
        <dbReference type="ARBA" id="ARBA00022603"/>
    </source>
</evidence>
<dbReference type="InterPro" id="IPR018060">
    <property type="entry name" value="HTH_AraC"/>
</dbReference>
<dbReference type="GO" id="GO:0008270">
    <property type="term" value="F:zinc ion binding"/>
    <property type="evidence" value="ECO:0007669"/>
    <property type="project" value="InterPro"/>
</dbReference>
<keyword evidence="10" id="KW-0238">DNA-binding</keyword>
<name>A0A212JBV1_9DELT</name>
<dbReference type="GO" id="GO:0006285">
    <property type="term" value="P:base-excision repair, AP site formation"/>
    <property type="evidence" value="ECO:0007669"/>
    <property type="project" value="TreeGrafter"/>
</dbReference>
<keyword evidence="7" id="KW-0227">DNA damage</keyword>
<keyword evidence="9" id="KW-0805">Transcription regulation</keyword>
<evidence type="ECO:0000256" key="3">
    <source>
        <dbReference type="ARBA" id="ARBA00012000"/>
    </source>
</evidence>
<dbReference type="SUPFAM" id="SSF46689">
    <property type="entry name" value="Homeodomain-like"/>
    <property type="match status" value="2"/>
</dbReference>
<keyword evidence="4" id="KW-0489">Methyltransferase</keyword>
<dbReference type="CDD" id="cd00056">
    <property type="entry name" value="ENDO3c"/>
    <property type="match status" value="1"/>
</dbReference>
<dbReference type="GO" id="GO:0032993">
    <property type="term" value="C:protein-DNA complex"/>
    <property type="evidence" value="ECO:0007669"/>
    <property type="project" value="TreeGrafter"/>
</dbReference>
<dbReference type="SMART" id="SM01009">
    <property type="entry name" value="AlkA_N"/>
    <property type="match status" value="1"/>
</dbReference>
<evidence type="ECO:0000256" key="6">
    <source>
        <dbReference type="ARBA" id="ARBA00022723"/>
    </source>
</evidence>
<comment type="cofactor">
    <cofactor evidence="2">
        <name>Zn(2+)</name>
        <dbReference type="ChEBI" id="CHEBI:29105"/>
    </cofactor>
</comment>
<dbReference type="EC" id="3.2.2.21" evidence="3"/>
<dbReference type="GO" id="GO:0032259">
    <property type="term" value="P:methylation"/>
    <property type="evidence" value="ECO:0007669"/>
    <property type="project" value="UniProtKB-KW"/>
</dbReference>
<dbReference type="InterPro" id="IPR037046">
    <property type="entry name" value="AlkA_N_sf"/>
</dbReference>
<dbReference type="SUPFAM" id="SSF48150">
    <property type="entry name" value="DNA-glycosylase"/>
    <property type="match status" value="1"/>
</dbReference>
<dbReference type="GO" id="GO:0008168">
    <property type="term" value="F:methyltransferase activity"/>
    <property type="evidence" value="ECO:0007669"/>
    <property type="project" value="UniProtKB-KW"/>
</dbReference>
<dbReference type="Gene3D" id="3.40.10.10">
    <property type="entry name" value="DNA Methylphosphotriester Repair Domain"/>
    <property type="match status" value="1"/>
</dbReference>
<dbReference type="PROSITE" id="PS01124">
    <property type="entry name" value="HTH_ARAC_FAMILY_2"/>
    <property type="match status" value="1"/>
</dbReference>
<dbReference type="SUPFAM" id="SSF55945">
    <property type="entry name" value="TATA-box binding protein-like"/>
    <property type="match status" value="1"/>
</dbReference>
<dbReference type="EMBL" id="FLUQ01000001">
    <property type="protein sequence ID" value="SBV96901.1"/>
    <property type="molecule type" value="Genomic_DNA"/>
</dbReference>
<protein>
    <recommendedName>
        <fullName evidence="3">DNA-3-methyladenine glycosylase II</fullName>
        <ecNumber evidence="3">3.2.2.21</ecNumber>
    </recommendedName>
</protein>
<evidence type="ECO:0000256" key="9">
    <source>
        <dbReference type="ARBA" id="ARBA00023015"/>
    </source>
</evidence>
<keyword evidence="8" id="KW-0862">Zinc</keyword>
<dbReference type="PROSITE" id="PS00041">
    <property type="entry name" value="HTH_ARAC_FAMILY_1"/>
    <property type="match status" value="1"/>
</dbReference>
<dbReference type="SMART" id="SM00478">
    <property type="entry name" value="ENDO3c"/>
    <property type="match status" value="1"/>
</dbReference>
<dbReference type="GO" id="GO:0008725">
    <property type="term" value="F:DNA-3-methyladenine glycosylase activity"/>
    <property type="evidence" value="ECO:0007669"/>
    <property type="project" value="TreeGrafter"/>
</dbReference>
<keyword evidence="12" id="KW-0804">Transcription</keyword>
<dbReference type="PANTHER" id="PTHR43003">
    <property type="entry name" value="DNA-3-METHYLADENINE GLYCOSYLASE"/>
    <property type="match status" value="1"/>
</dbReference>
<dbReference type="Gene3D" id="1.10.10.60">
    <property type="entry name" value="Homeodomain-like"/>
    <property type="match status" value="2"/>
</dbReference>
<dbReference type="Gene3D" id="1.10.340.30">
    <property type="entry name" value="Hypothetical protein, domain 2"/>
    <property type="match status" value="1"/>
</dbReference>
<dbReference type="Pfam" id="PF00730">
    <property type="entry name" value="HhH-GPD"/>
    <property type="match status" value="1"/>
</dbReference>
<keyword evidence="13" id="KW-0234">DNA repair</keyword>
<dbReference type="InterPro" id="IPR011257">
    <property type="entry name" value="DNA_glycosylase"/>
</dbReference>
<evidence type="ECO:0000313" key="15">
    <source>
        <dbReference type="EMBL" id="SBV96901.1"/>
    </source>
</evidence>
<dbReference type="InterPro" id="IPR018062">
    <property type="entry name" value="HTH_AraC-typ_CS"/>
</dbReference>
<dbReference type="InterPro" id="IPR010316">
    <property type="entry name" value="AlkA_N"/>
</dbReference>
<organism evidence="15">
    <name type="scientific">uncultured delta proteobacterium</name>
    <dbReference type="NCBI Taxonomy" id="34034"/>
    <lineage>
        <taxon>Bacteria</taxon>
        <taxon>Deltaproteobacteria</taxon>
        <taxon>environmental samples</taxon>
    </lineage>
</organism>
<gene>
    <name evidence="15" type="ORF">KL86DPRO_11123</name>
</gene>
<evidence type="ECO:0000256" key="2">
    <source>
        <dbReference type="ARBA" id="ARBA00001947"/>
    </source>
</evidence>
<dbReference type="SUPFAM" id="SSF57884">
    <property type="entry name" value="Ada DNA repair protein, N-terminal domain (N-Ada 10)"/>
    <property type="match status" value="1"/>
</dbReference>
<dbReference type="InterPro" id="IPR051912">
    <property type="entry name" value="Alkylbase_DNA_Glycosylase/TA"/>
</dbReference>
<dbReference type="SMART" id="SM00342">
    <property type="entry name" value="HTH_ARAC"/>
    <property type="match status" value="1"/>
</dbReference>
<dbReference type="GO" id="GO:0005737">
    <property type="term" value="C:cytoplasm"/>
    <property type="evidence" value="ECO:0007669"/>
    <property type="project" value="TreeGrafter"/>
</dbReference>
<evidence type="ECO:0000256" key="10">
    <source>
        <dbReference type="ARBA" id="ARBA00023125"/>
    </source>
</evidence>
<dbReference type="InterPro" id="IPR004026">
    <property type="entry name" value="Ada_DNA_repair_Zn-bd"/>
</dbReference>
<comment type="catalytic activity">
    <reaction evidence="1">
        <text>Hydrolysis of alkylated DNA, releasing 3-methyladenine, 3-methylguanine, 7-methylguanine and 7-methyladenine.</text>
        <dbReference type="EC" id="3.2.2.21"/>
    </reaction>
</comment>
<dbReference type="AlphaFoldDB" id="A0A212JBV1"/>
<evidence type="ECO:0000256" key="5">
    <source>
        <dbReference type="ARBA" id="ARBA00022679"/>
    </source>
</evidence>
<dbReference type="Pfam" id="PF12833">
    <property type="entry name" value="HTH_18"/>
    <property type="match status" value="1"/>
</dbReference>
<dbReference type="GO" id="GO:0032131">
    <property type="term" value="F:alkylated DNA binding"/>
    <property type="evidence" value="ECO:0007669"/>
    <property type="project" value="TreeGrafter"/>
</dbReference>
<feature type="domain" description="HTH araC/xylS-type" evidence="14">
    <location>
        <begin position="88"/>
        <end position="186"/>
    </location>
</feature>
<sequence length="489" mass="53354">MQPMDTRAWYAAFKAKDARFDGRFFVGVSSTGIYCRPVCPAKLPKEENCTFYGSAAAAEQAGYRPCLMCRPELAPGAAPIDATSALVRKAARLLEENCGSGQNIGEYVHRLGCSDRHLRRAFTAEFNVSPVQYLQTCRLLLAKNLLTDTDLSVTDVAMAAGFGSLRRFNDLFKQQYRLPPTALRKQAASAREGAGNATLLLGYRPPYRWRELCDFLALRAVPGVERVDDDGYMRTVRYAAGEGKYVSGWLRVEHRPKKNALAVTVSPALLPALPHVLARVRALFDLYCYPDAVYETLSVMNDLRPGLCVPGTRLPGCFEPFEMAVRAVLGQQITVKAAGTLAGRIAETFGTPVASGVAGLTHAFPSASDIAALDGDIADRFGPLGVTRARANTIRALALKIASGEIDCTLPVQPEAAIEKLLAVPGIGIWTAQYIAMRAMGWPDAFPHTDYGVKKALASFSEDEIVRLAESWRPWRGYAAVNLWNSLKE</sequence>
<evidence type="ECO:0000256" key="1">
    <source>
        <dbReference type="ARBA" id="ARBA00000086"/>
    </source>
</evidence>
<evidence type="ECO:0000256" key="12">
    <source>
        <dbReference type="ARBA" id="ARBA00023163"/>
    </source>
</evidence>
<keyword evidence="5" id="KW-0808">Transferase</keyword>
<evidence type="ECO:0000256" key="11">
    <source>
        <dbReference type="ARBA" id="ARBA00023159"/>
    </source>
</evidence>
<dbReference type="InterPro" id="IPR023170">
    <property type="entry name" value="HhH_base_excis_C"/>
</dbReference>
<dbReference type="GO" id="GO:0043565">
    <property type="term" value="F:sequence-specific DNA binding"/>
    <property type="evidence" value="ECO:0007669"/>
    <property type="project" value="InterPro"/>
</dbReference>
<dbReference type="Pfam" id="PF02805">
    <property type="entry name" value="Ada_Zn_binding"/>
    <property type="match status" value="1"/>
</dbReference>
<evidence type="ECO:0000256" key="8">
    <source>
        <dbReference type="ARBA" id="ARBA00022833"/>
    </source>
</evidence>
<reference evidence="15" key="1">
    <citation type="submission" date="2016-04" db="EMBL/GenBank/DDBJ databases">
        <authorList>
            <person name="Evans L.H."/>
            <person name="Alamgir A."/>
            <person name="Owens N."/>
            <person name="Weber N.D."/>
            <person name="Virtaneva K."/>
            <person name="Barbian K."/>
            <person name="Babar A."/>
            <person name="Rosenke K."/>
        </authorList>
    </citation>
    <scope>NUCLEOTIDE SEQUENCE</scope>
    <source>
        <strain evidence="15">86</strain>
    </source>
</reference>
<evidence type="ECO:0000256" key="13">
    <source>
        <dbReference type="ARBA" id="ARBA00023204"/>
    </source>
</evidence>
<dbReference type="GO" id="GO:0043916">
    <property type="term" value="F:DNA-7-methylguanine glycosylase activity"/>
    <property type="evidence" value="ECO:0007669"/>
    <property type="project" value="TreeGrafter"/>
</dbReference>
<dbReference type="Pfam" id="PF06029">
    <property type="entry name" value="AlkA_N"/>
    <property type="match status" value="1"/>
</dbReference>
<accession>A0A212JBV1</accession>
<evidence type="ECO:0000259" key="14">
    <source>
        <dbReference type="PROSITE" id="PS01124"/>
    </source>
</evidence>
<dbReference type="InterPro" id="IPR035451">
    <property type="entry name" value="Ada-like_dom_sf"/>
</dbReference>
<proteinExistence type="predicted"/>
<dbReference type="InterPro" id="IPR009057">
    <property type="entry name" value="Homeodomain-like_sf"/>
</dbReference>
<dbReference type="GO" id="GO:0006307">
    <property type="term" value="P:DNA alkylation repair"/>
    <property type="evidence" value="ECO:0007669"/>
    <property type="project" value="TreeGrafter"/>
</dbReference>
<keyword evidence="11" id="KW-0010">Activator</keyword>
<dbReference type="PANTHER" id="PTHR43003:SF13">
    <property type="entry name" value="DNA-3-METHYLADENINE GLYCOSYLASE 2"/>
    <property type="match status" value="1"/>
</dbReference>
<dbReference type="GO" id="GO:0003700">
    <property type="term" value="F:DNA-binding transcription factor activity"/>
    <property type="evidence" value="ECO:0007669"/>
    <property type="project" value="InterPro"/>
</dbReference>